<sequence>MGGKEKEDGPYQLLSEAVAEGLLHVNCQHNLNTFYPGISTKPPTLDPSKVDEAYKETQRQRRLERAIRRQKRVVAGTTDLTNFNNDKRKLEELESRLPKGDIGKTKVRDVDVKKTKDDLIQKAIDGKIEETRKYIKSNECIKKIHEGKRGKHIVGHNNYDGKSYLAEGVDPQELVDAYHGTGDYKIKNINKNWGKKEFIMSNKVVGYDVDPVTGGMTPTRYFSIHYSGVHT</sequence>
<evidence type="ECO:0000313" key="3">
    <source>
        <dbReference type="Proteomes" id="UP000004206"/>
    </source>
</evidence>
<dbReference type="Pfam" id="PF06152">
    <property type="entry name" value="Phage_min_cap2"/>
    <property type="match status" value="1"/>
</dbReference>
<comment type="caution">
    <text evidence="2">The sequence shown here is derived from an EMBL/GenBank/DDBJ whole genome shotgun (WGS) entry which is preliminary data.</text>
</comment>
<protein>
    <recommendedName>
        <fullName evidence="1">Bacterial toxin 50 domain-containing protein</fullName>
    </recommendedName>
</protein>
<accession>D3MST9</accession>
<gene>
    <name evidence="2" type="ORF">HMPREF0631_0682</name>
</gene>
<dbReference type="GO" id="GO:0005198">
    <property type="term" value="F:structural molecule activity"/>
    <property type="evidence" value="ECO:0007669"/>
    <property type="project" value="InterPro"/>
</dbReference>
<feature type="domain" description="Bacterial toxin 50" evidence="1">
    <location>
        <begin position="144"/>
        <end position="227"/>
    </location>
</feature>
<dbReference type="AlphaFoldDB" id="D3MST9"/>
<organism evidence="2 3">
    <name type="scientific">Peptostreptococcus anaerobius 653-L</name>
    <dbReference type="NCBI Taxonomy" id="596329"/>
    <lineage>
        <taxon>Bacteria</taxon>
        <taxon>Bacillati</taxon>
        <taxon>Bacillota</taxon>
        <taxon>Clostridia</taxon>
        <taxon>Peptostreptococcales</taxon>
        <taxon>Peptostreptococcaceae</taxon>
        <taxon>Peptostreptococcus</taxon>
    </lineage>
</organism>
<dbReference type="RefSeq" id="WP_004167213.1">
    <property type="nucleotide sequence ID" value="NZ_ADJN01000054.1"/>
</dbReference>
<dbReference type="Pfam" id="PF15542">
    <property type="entry name" value="Ntox50"/>
    <property type="match status" value="1"/>
</dbReference>
<name>D3MST9_9FIRM</name>
<reference evidence="2 3" key="1">
    <citation type="submission" date="2010-01" db="EMBL/GenBank/DDBJ databases">
        <authorList>
            <person name="Dodson R."/>
            <person name="Madupu R."/>
            <person name="Durkin A.S."/>
            <person name="Torralba M."/>
            <person name="Methe B."/>
            <person name="Sutton G.G."/>
            <person name="Strausberg R.L."/>
            <person name="Nelson K.E."/>
        </authorList>
    </citation>
    <scope>NUCLEOTIDE SEQUENCE [LARGE SCALE GENOMIC DNA]</scope>
    <source>
        <strain evidence="2 3">653-L</strain>
    </source>
</reference>
<dbReference type="EMBL" id="ADJN01000054">
    <property type="protein sequence ID" value="EFD04841.1"/>
    <property type="molecule type" value="Genomic_DNA"/>
</dbReference>
<evidence type="ECO:0000313" key="2">
    <source>
        <dbReference type="EMBL" id="EFD04841.1"/>
    </source>
</evidence>
<keyword evidence="3" id="KW-1185">Reference proteome</keyword>
<dbReference type="Proteomes" id="UP000004206">
    <property type="component" value="Unassembled WGS sequence"/>
</dbReference>
<dbReference type="InterPro" id="IPR009319">
    <property type="entry name" value="Phage_A118_VSP1"/>
</dbReference>
<dbReference type="OrthoDB" id="9765386at2"/>
<dbReference type="eggNOG" id="COG2369">
    <property type="taxonomic scope" value="Bacteria"/>
</dbReference>
<dbReference type="GeneID" id="79843717"/>
<dbReference type="InterPro" id="IPR029100">
    <property type="entry name" value="Ntox50"/>
</dbReference>
<proteinExistence type="predicted"/>
<evidence type="ECO:0000259" key="1">
    <source>
        <dbReference type="Pfam" id="PF15542"/>
    </source>
</evidence>